<keyword evidence="8" id="KW-1185">Reference proteome</keyword>
<keyword evidence="3 6" id="KW-0812">Transmembrane</keyword>
<protein>
    <recommendedName>
        <fullName evidence="9">Undecaprenyl-diphosphatase</fullName>
    </recommendedName>
</protein>
<feature type="transmembrane region" description="Helical" evidence="6">
    <location>
        <begin position="93"/>
        <end position="112"/>
    </location>
</feature>
<dbReference type="Proteomes" id="UP000219435">
    <property type="component" value="Unassembled WGS sequence"/>
</dbReference>
<dbReference type="PANTHER" id="PTHR39087:SF2">
    <property type="entry name" value="UPF0104 MEMBRANE PROTEIN MJ1595"/>
    <property type="match status" value="1"/>
</dbReference>
<comment type="subcellular location">
    <subcellularLocation>
        <location evidence="1">Cell membrane</location>
        <topology evidence="1">Multi-pass membrane protein</topology>
    </subcellularLocation>
</comment>
<proteinExistence type="predicted"/>
<keyword evidence="5 6" id="KW-0472">Membrane</keyword>
<keyword evidence="4 6" id="KW-1133">Transmembrane helix</keyword>
<dbReference type="GO" id="GO:0005886">
    <property type="term" value="C:plasma membrane"/>
    <property type="evidence" value="ECO:0007669"/>
    <property type="project" value="UniProtKB-SubCell"/>
</dbReference>
<evidence type="ECO:0000313" key="8">
    <source>
        <dbReference type="Proteomes" id="UP000219435"/>
    </source>
</evidence>
<evidence type="ECO:0000256" key="3">
    <source>
        <dbReference type="ARBA" id="ARBA00022692"/>
    </source>
</evidence>
<evidence type="ECO:0000313" key="7">
    <source>
        <dbReference type="EMBL" id="SOC49652.1"/>
    </source>
</evidence>
<feature type="transmembrane region" description="Helical" evidence="6">
    <location>
        <begin position="61"/>
        <end position="81"/>
    </location>
</feature>
<feature type="transmembrane region" description="Helical" evidence="6">
    <location>
        <begin position="577"/>
        <end position="603"/>
    </location>
</feature>
<organism evidence="7 8">
    <name type="scientific">Blastococcus aggregatus</name>
    <dbReference type="NCBI Taxonomy" id="38502"/>
    <lineage>
        <taxon>Bacteria</taxon>
        <taxon>Bacillati</taxon>
        <taxon>Actinomycetota</taxon>
        <taxon>Actinomycetes</taxon>
        <taxon>Geodermatophilales</taxon>
        <taxon>Geodermatophilaceae</taxon>
        <taxon>Blastococcus</taxon>
    </lineage>
</organism>
<reference evidence="8" key="1">
    <citation type="submission" date="2017-08" db="EMBL/GenBank/DDBJ databases">
        <authorList>
            <person name="Varghese N."/>
            <person name="Submissions S."/>
        </authorList>
    </citation>
    <scope>NUCLEOTIDE SEQUENCE [LARGE SCALE GENOMIC DNA]</scope>
    <source>
        <strain evidence="8">DSM 4725</strain>
    </source>
</reference>
<dbReference type="PANTHER" id="PTHR39087">
    <property type="entry name" value="UPF0104 MEMBRANE PROTEIN MJ1595"/>
    <property type="match status" value="1"/>
</dbReference>
<evidence type="ECO:0000256" key="6">
    <source>
        <dbReference type="SAM" id="Phobius"/>
    </source>
</evidence>
<dbReference type="Pfam" id="PF03706">
    <property type="entry name" value="LPG_synthase_TM"/>
    <property type="match status" value="1"/>
</dbReference>
<gene>
    <name evidence="7" type="ORF">SAMN05660748_2383</name>
</gene>
<feature type="transmembrane region" description="Helical" evidence="6">
    <location>
        <begin position="701"/>
        <end position="720"/>
    </location>
</feature>
<name>A0A285V6A4_9ACTN</name>
<keyword evidence="2" id="KW-1003">Cell membrane</keyword>
<evidence type="ECO:0000256" key="5">
    <source>
        <dbReference type="ARBA" id="ARBA00023136"/>
    </source>
</evidence>
<evidence type="ECO:0000256" key="1">
    <source>
        <dbReference type="ARBA" id="ARBA00004651"/>
    </source>
</evidence>
<dbReference type="EMBL" id="OBQI01000003">
    <property type="protein sequence ID" value="SOC49652.1"/>
    <property type="molecule type" value="Genomic_DNA"/>
</dbReference>
<feature type="transmembrane region" description="Helical" evidence="6">
    <location>
        <begin position="512"/>
        <end position="535"/>
    </location>
</feature>
<feature type="transmembrane region" description="Helical" evidence="6">
    <location>
        <begin position="732"/>
        <end position="751"/>
    </location>
</feature>
<feature type="transmembrane region" description="Helical" evidence="6">
    <location>
        <begin position="163"/>
        <end position="180"/>
    </location>
</feature>
<dbReference type="SUPFAM" id="SSF56112">
    <property type="entry name" value="Protein kinase-like (PK-like)"/>
    <property type="match status" value="1"/>
</dbReference>
<evidence type="ECO:0000256" key="2">
    <source>
        <dbReference type="ARBA" id="ARBA00022475"/>
    </source>
</evidence>
<sequence length="779" mass="78648">MGGGSENAAVRSVARVRRPNDVVQLLTAAAGLGLIVLLTLTTPDAVDTVDRTVPTVVRDPLLTLFSLASVVASLAMLGVLGTVAVDAARHRRAALLQALAAGLLGLLLGAIGERVGDGAGGVVADVLTGPRDDAALVPVVATIAFLVGADLQRRRRWRAPSRWVVLAALVCGVALGNLTLQGTVAAVLLGAVAGLAVRLAAGVTPARPVDDVLRAELARAGVVVGDLEVVDQHAGLVRLTGTDACGPVGVTVVDPDGRGLPLVRRAGRMLRFRAAVVGRPSLSQRGDLEREASSAALAGAAGVPVPAVLALLAVGPALVLVERPLPGTPLTEAGDAAEAGLAAAFTALRRLHAVGLAHGALTPDSVLLGPDGAAGFRDLRAAQPAAGELQRDLDTVALLVGGATVVGSEAAVAALRAARAPGPMPPRVPALLQPVALPASVRRAVRGTELLAELRRALAGPDGTVAAAPRLERFSLRVIVTVGASTVAAFLLASQLSQVSIVDELGRAHAPWLLVALGGSALTYLGAALALIPFVPVALSLARTTLVQVSSAWLTLVTPPTVGHVGLNIRFLQRAGLTVSAAAASVAVSQVATVASTVLLLLVVGWASGVSTSRLSLVPSGDVLLVLLAAVAVVGLLAAIAPVRRLLHSRLEPLLRQSLPQLLAVATEPRRLATALGGILLQNAGYVLALDASLRAFDVSLALPTVIGVYLVSSAVGSVAPTPGGLGAVEAALIGGLTATGVPVAGALAAVLAFRAVTFWLPAPVGWVAFVQLQRRRYI</sequence>
<accession>A0A285V6A4</accession>
<evidence type="ECO:0000256" key="4">
    <source>
        <dbReference type="ARBA" id="ARBA00022989"/>
    </source>
</evidence>
<dbReference type="AlphaFoldDB" id="A0A285V6A4"/>
<feature type="transmembrane region" description="Helical" evidence="6">
    <location>
        <begin position="474"/>
        <end position="492"/>
    </location>
</feature>
<feature type="transmembrane region" description="Helical" evidence="6">
    <location>
        <begin position="21"/>
        <end position="41"/>
    </location>
</feature>
<evidence type="ECO:0008006" key="9">
    <source>
        <dbReference type="Google" id="ProtNLM"/>
    </source>
</evidence>
<feature type="transmembrane region" description="Helical" evidence="6">
    <location>
        <begin position="623"/>
        <end position="643"/>
    </location>
</feature>
<feature type="transmembrane region" description="Helical" evidence="6">
    <location>
        <begin position="134"/>
        <end position="151"/>
    </location>
</feature>
<dbReference type="InterPro" id="IPR011009">
    <property type="entry name" value="Kinase-like_dom_sf"/>
</dbReference>
<dbReference type="InterPro" id="IPR022791">
    <property type="entry name" value="L-PG_synthase/AglD"/>
</dbReference>